<dbReference type="Pfam" id="PF11902">
    <property type="entry name" value="DUF3422"/>
    <property type="match status" value="1"/>
</dbReference>
<dbReference type="AlphaFoldDB" id="A0A941I3N5"/>
<evidence type="ECO:0000313" key="2">
    <source>
        <dbReference type="EMBL" id="MBR7747637.1"/>
    </source>
</evidence>
<dbReference type="EMBL" id="JAGSPM010000008">
    <property type="protein sequence ID" value="MBR7747637.1"/>
    <property type="molecule type" value="Genomic_DNA"/>
</dbReference>
<dbReference type="Proteomes" id="UP000680158">
    <property type="component" value="Unassembled WGS sequence"/>
</dbReference>
<feature type="transmembrane region" description="Helical" evidence="1">
    <location>
        <begin position="385"/>
        <end position="406"/>
    </location>
</feature>
<dbReference type="RefSeq" id="WP_212685023.1">
    <property type="nucleotide sequence ID" value="NZ_JAGSPM010000008.1"/>
</dbReference>
<evidence type="ECO:0000313" key="3">
    <source>
        <dbReference type="Proteomes" id="UP000680158"/>
    </source>
</evidence>
<keyword evidence="3" id="KW-1185">Reference proteome</keyword>
<dbReference type="InterPro" id="IPR021830">
    <property type="entry name" value="DUF3422"/>
</dbReference>
<reference evidence="2 3" key="1">
    <citation type="submission" date="2021-04" db="EMBL/GenBank/DDBJ databases">
        <title>novel species isolated from subtropical streams in China.</title>
        <authorList>
            <person name="Lu H."/>
        </authorList>
    </citation>
    <scope>NUCLEOTIDE SEQUENCE [LARGE SCALE GENOMIC DNA]</scope>
    <source>
        <strain evidence="2 3">BYS107W</strain>
    </source>
</reference>
<gene>
    <name evidence="2" type="ORF">KDM92_13690</name>
</gene>
<name>A0A941I3N5_9BURK</name>
<protein>
    <submittedName>
        <fullName evidence="2">DUF3422 domain-containing protein</fullName>
    </submittedName>
</protein>
<comment type="caution">
    <text evidence="2">The sequence shown here is derived from an EMBL/GenBank/DDBJ whole genome shotgun (WGS) entry which is preliminary data.</text>
</comment>
<evidence type="ECO:0000256" key="1">
    <source>
        <dbReference type="SAM" id="Phobius"/>
    </source>
</evidence>
<sequence>MHSFELNHHARISLAAEIHSRPFLQLTAPELLTHLAVYPDPQVQQELSPQALQHNLLAALCAHFGVSPPTPESKYFYVDFGPCRLKWECHTEFATYTFAQYADPDLSLEQAFAQMPIARIPAAWLHRLQGKLLVAAHLVLDNRSQAASEFAHEIQHLFKGHALAGSRVMQGGEFWSDFVVHADGFSRFVIRDVDMRAQQAGRLAQRIFEIETYRMMALLGLPIAQATTPQLNAIESELVDLATAMVASDDALNERHLDRDTDAERLLLEKITHLAARIEKLSLENNYRFSASKAYFGLVHARIEELREQRVEGLPMVAEFMDRRLTPAMNTCDAVANRQEALARRIANSNDLLRTRVGIVQEMQNRKILQSLNARAAQQLHLQQAVEGLSVAAISYYVIGLFAYVAKAAKEFTWIAHTETAVGVAVPLVIASVWMGLRHMHRRLRAHEKD</sequence>
<feature type="transmembrane region" description="Helical" evidence="1">
    <location>
        <begin position="412"/>
        <end position="437"/>
    </location>
</feature>
<keyword evidence="1" id="KW-0472">Membrane</keyword>
<proteinExistence type="predicted"/>
<keyword evidence="1" id="KW-0812">Transmembrane</keyword>
<accession>A0A941I3N5</accession>
<keyword evidence="1" id="KW-1133">Transmembrane helix</keyword>
<organism evidence="2 3">
    <name type="scientific">Undibacterium baiyunense</name>
    <dbReference type="NCBI Taxonomy" id="2828731"/>
    <lineage>
        <taxon>Bacteria</taxon>
        <taxon>Pseudomonadati</taxon>
        <taxon>Pseudomonadota</taxon>
        <taxon>Betaproteobacteria</taxon>
        <taxon>Burkholderiales</taxon>
        <taxon>Oxalobacteraceae</taxon>
        <taxon>Undibacterium</taxon>
    </lineage>
</organism>